<dbReference type="SMART" id="SM00180">
    <property type="entry name" value="EGF_Lam"/>
    <property type="match status" value="1"/>
</dbReference>
<dbReference type="PROSITE" id="PS50027">
    <property type="entry name" value="EGF_LAM_2"/>
    <property type="match status" value="1"/>
</dbReference>
<evidence type="ECO:0000256" key="4">
    <source>
        <dbReference type="ARBA" id="ARBA00023292"/>
    </source>
</evidence>
<dbReference type="GO" id="GO:0005201">
    <property type="term" value="F:extracellular matrix structural constituent"/>
    <property type="evidence" value="ECO:0007669"/>
    <property type="project" value="TreeGrafter"/>
</dbReference>
<keyword evidence="1" id="KW-0677">Repeat</keyword>
<evidence type="ECO:0000256" key="3">
    <source>
        <dbReference type="ARBA" id="ARBA00023180"/>
    </source>
</evidence>
<feature type="region of interest" description="Disordered" evidence="6">
    <location>
        <begin position="1"/>
        <end position="31"/>
    </location>
</feature>
<keyword evidence="4 5" id="KW-0424">Laminin EGF-like domain</keyword>
<reference evidence="9" key="1">
    <citation type="submission" date="2016-11" db="UniProtKB">
        <authorList>
            <consortium name="WormBaseParasite"/>
        </authorList>
    </citation>
    <scope>IDENTIFICATION</scope>
</reference>
<accession>A0A1I8IZE9</accession>
<dbReference type="Proteomes" id="UP000095280">
    <property type="component" value="Unplaced"/>
</dbReference>
<dbReference type="PROSITE" id="PS01248">
    <property type="entry name" value="EGF_LAM_1"/>
    <property type="match status" value="1"/>
</dbReference>
<dbReference type="GO" id="GO:0009888">
    <property type="term" value="P:tissue development"/>
    <property type="evidence" value="ECO:0007669"/>
    <property type="project" value="TreeGrafter"/>
</dbReference>
<evidence type="ECO:0000256" key="1">
    <source>
        <dbReference type="ARBA" id="ARBA00022737"/>
    </source>
</evidence>
<dbReference type="InterPro" id="IPR050440">
    <property type="entry name" value="Laminin/Netrin_ECM"/>
</dbReference>
<feature type="disulfide bond" evidence="5">
    <location>
        <begin position="163"/>
        <end position="180"/>
    </location>
</feature>
<evidence type="ECO:0000313" key="8">
    <source>
        <dbReference type="Proteomes" id="UP000095280"/>
    </source>
</evidence>
<dbReference type="GO" id="GO:0005604">
    <property type="term" value="C:basement membrane"/>
    <property type="evidence" value="ECO:0007669"/>
    <property type="project" value="TreeGrafter"/>
</dbReference>
<dbReference type="WBParaSite" id="maker-uti_cns_0022115-snap-gene-0.2-mRNA-1">
    <property type="protein sequence ID" value="maker-uti_cns_0022115-snap-gene-0.2-mRNA-1"/>
    <property type="gene ID" value="maker-uti_cns_0022115-snap-gene-0.2"/>
</dbReference>
<organism evidence="8 9">
    <name type="scientific">Macrostomum lignano</name>
    <dbReference type="NCBI Taxonomy" id="282301"/>
    <lineage>
        <taxon>Eukaryota</taxon>
        <taxon>Metazoa</taxon>
        <taxon>Spiralia</taxon>
        <taxon>Lophotrochozoa</taxon>
        <taxon>Platyhelminthes</taxon>
        <taxon>Rhabditophora</taxon>
        <taxon>Macrostomorpha</taxon>
        <taxon>Macrostomida</taxon>
        <taxon>Macrostomidae</taxon>
        <taxon>Macrostomum</taxon>
    </lineage>
</organism>
<dbReference type="GO" id="GO:0007411">
    <property type="term" value="P:axon guidance"/>
    <property type="evidence" value="ECO:0007669"/>
    <property type="project" value="TreeGrafter"/>
</dbReference>
<dbReference type="SUPFAM" id="SSF57196">
    <property type="entry name" value="EGF/Laminin"/>
    <property type="match status" value="1"/>
</dbReference>
<dbReference type="FunFam" id="2.10.25.10:FF:000011">
    <property type="entry name" value="Cadherin EGF LAG seven-pass G-type receptor"/>
    <property type="match status" value="1"/>
</dbReference>
<feature type="domain" description="Laminin EGF-like" evidence="7">
    <location>
        <begin position="161"/>
        <end position="205"/>
    </location>
</feature>
<feature type="disulfide bond" evidence="5">
    <location>
        <begin position="161"/>
        <end position="173"/>
    </location>
</feature>
<dbReference type="Gene3D" id="2.10.25.10">
    <property type="entry name" value="Laminin"/>
    <property type="match status" value="1"/>
</dbReference>
<dbReference type="PANTHER" id="PTHR10574">
    <property type="entry name" value="NETRIN/LAMININ-RELATED"/>
    <property type="match status" value="1"/>
</dbReference>
<dbReference type="GO" id="GO:0009887">
    <property type="term" value="P:animal organ morphogenesis"/>
    <property type="evidence" value="ECO:0007669"/>
    <property type="project" value="TreeGrafter"/>
</dbReference>
<evidence type="ECO:0000256" key="2">
    <source>
        <dbReference type="ARBA" id="ARBA00023157"/>
    </source>
</evidence>
<keyword evidence="8" id="KW-1185">Reference proteome</keyword>
<dbReference type="PANTHER" id="PTHR10574:SF406">
    <property type="entry name" value="LAMININ SUBUNIT ALPHA 5"/>
    <property type="match status" value="1"/>
</dbReference>
<dbReference type="AlphaFoldDB" id="A0A1I8IZE9"/>
<dbReference type="Pfam" id="PF00053">
    <property type="entry name" value="EGF_laminin"/>
    <property type="match status" value="1"/>
</dbReference>
<evidence type="ECO:0000256" key="6">
    <source>
        <dbReference type="SAM" id="MobiDB-lite"/>
    </source>
</evidence>
<comment type="caution">
    <text evidence="5">Lacks conserved residue(s) required for the propagation of feature annotation.</text>
</comment>
<evidence type="ECO:0000259" key="7">
    <source>
        <dbReference type="PROSITE" id="PS50027"/>
    </source>
</evidence>
<proteinExistence type="predicted"/>
<protein>
    <submittedName>
        <fullName evidence="9">Laminin EGF-like domain-containing protein</fullName>
    </submittedName>
</protein>
<keyword evidence="2 5" id="KW-1015">Disulfide bond</keyword>
<dbReference type="InterPro" id="IPR002049">
    <property type="entry name" value="LE_dom"/>
</dbReference>
<keyword evidence="3" id="KW-0325">Glycoprotein</keyword>
<evidence type="ECO:0000256" key="5">
    <source>
        <dbReference type="PROSITE-ProRule" id="PRU00460"/>
    </source>
</evidence>
<feature type="compositionally biased region" description="Pro residues" evidence="6">
    <location>
        <begin position="14"/>
        <end position="24"/>
    </location>
</feature>
<name>A0A1I8IZE9_9PLAT</name>
<dbReference type="CDD" id="cd00055">
    <property type="entry name" value="EGF_Lam"/>
    <property type="match status" value="1"/>
</dbReference>
<sequence>AAAGQPRPVADGGQPPPPPPPPGQPLELSAGAATKGSGFADRLPVLNVTLTAPKTEPVRSSVALQFCAAEAGCPVDIGEMLRLPGINEVTAEIRAEGDATLLLFSAFLTTSEAPLPQSPVRLGATFRQDCLLADELEALGPVVLRCLQQASVTYNKGYRPCQCHPQGALNKTCDPLSGQCSCRGITVGRTCDRCPIGYFSFPECK</sequence>
<feature type="disulfide bond" evidence="5">
    <location>
        <begin position="182"/>
        <end position="191"/>
    </location>
</feature>
<evidence type="ECO:0000313" key="9">
    <source>
        <dbReference type="WBParaSite" id="maker-uti_cns_0022115-snap-gene-0.2-mRNA-1"/>
    </source>
</evidence>